<dbReference type="Proteomes" id="UP001163064">
    <property type="component" value="Unassembled WGS sequence"/>
</dbReference>
<protein>
    <submittedName>
        <fullName evidence="2">Flavodoxin family protein</fullName>
    </submittedName>
</protein>
<evidence type="ECO:0000313" key="2">
    <source>
        <dbReference type="EMBL" id="MCX3061763.1"/>
    </source>
</evidence>
<proteinExistence type="predicted"/>
<dbReference type="RefSeq" id="WP_266601376.1">
    <property type="nucleotide sequence ID" value="NZ_JAPHNL010000240.1"/>
</dbReference>
<dbReference type="Pfam" id="PF12724">
    <property type="entry name" value="Flavodoxin_5"/>
    <property type="match status" value="1"/>
</dbReference>
<dbReference type="InterPro" id="IPR029039">
    <property type="entry name" value="Flavoprotein-like_sf"/>
</dbReference>
<reference evidence="2" key="1">
    <citation type="submission" date="2022-10" db="EMBL/GenBank/DDBJ databases">
        <title>Streptomyces beihaiensis sp. nov., a chitin degrading actinobacterium, isolated from shrimp pond soil.</title>
        <authorList>
            <person name="Xie J."/>
            <person name="Shen N."/>
        </authorList>
    </citation>
    <scope>NUCLEOTIDE SEQUENCE</scope>
    <source>
        <strain evidence="2">GXMU-J5</strain>
    </source>
</reference>
<organism evidence="2 3">
    <name type="scientific">Streptomyces beihaiensis</name>
    <dbReference type="NCBI Taxonomy" id="2984495"/>
    <lineage>
        <taxon>Bacteria</taxon>
        <taxon>Bacillati</taxon>
        <taxon>Actinomycetota</taxon>
        <taxon>Actinomycetes</taxon>
        <taxon>Kitasatosporales</taxon>
        <taxon>Streptomycetaceae</taxon>
        <taxon>Streptomyces</taxon>
    </lineage>
</organism>
<comment type="caution">
    <text evidence="2">The sequence shown here is derived from an EMBL/GenBank/DDBJ whole genome shotgun (WGS) entry which is preliminary data.</text>
</comment>
<dbReference type="Gene3D" id="3.40.50.360">
    <property type="match status" value="1"/>
</dbReference>
<keyword evidence="3" id="KW-1185">Reference proteome</keyword>
<dbReference type="SUPFAM" id="SSF52218">
    <property type="entry name" value="Flavoproteins"/>
    <property type="match status" value="1"/>
</dbReference>
<evidence type="ECO:0000259" key="1">
    <source>
        <dbReference type="Pfam" id="PF12724"/>
    </source>
</evidence>
<dbReference type="InterPro" id="IPR026816">
    <property type="entry name" value="Flavodoxin_dom"/>
</dbReference>
<accession>A0ABT3TXJ5</accession>
<name>A0ABT3TXJ5_9ACTN</name>
<evidence type="ECO:0000313" key="3">
    <source>
        <dbReference type="Proteomes" id="UP001163064"/>
    </source>
</evidence>
<sequence>MKALIVCVSVSHGNTWKVADAMGRVLDASVVAPEDVDPGELAGYDLVGIGSGIFRMAFHPRLRDFVQGLPRREEERPDAFVFSTSGLPEAPFRPYTRPLVRVLEEKGFPVVGAFSCRAWDTWAPFKPVGGIRKGRPDEDDLAEARLFARGVRARFGSAT</sequence>
<feature type="domain" description="Flavodoxin" evidence="1">
    <location>
        <begin position="6"/>
        <end position="79"/>
    </location>
</feature>
<gene>
    <name evidence="2" type="ORF">OFY01_18750</name>
</gene>
<dbReference type="EMBL" id="JAPHNL010000240">
    <property type="protein sequence ID" value="MCX3061763.1"/>
    <property type="molecule type" value="Genomic_DNA"/>
</dbReference>